<accession>A0A364KLD8</accession>
<dbReference type="PANTHER" id="PTHR31001:SF49">
    <property type="entry name" value="ZN(II)2CYS6 TRANSCRIPTION FACTOR (EUROFUNG)"/>
    <property type="match status" value="1"/>
</dbReference>
<dbReference type="GO" id="GO:0005789">
    <property type="term" value="C:endoplasmic reticulum membrane"/>
    <property type="evidence" value="ECO:0007669"/>
    <property type="project" value="UniProtKB-SubCell"/>
</dbReference>
<evidence type="ECO:0000256" key="3">
    <source>
        <dbReference type="ARBA" id="ARBA00022692"/>
    </source>
</evidence>
<dbReference type="GO" id="GO:0008654">
    <property type="term" value="P:phospholipid biosynthetic process"/>
    <property type="evidence" value="ECO:0007669"/>
    <property type="project" value="UniProtKB-KW"/>
</dbReference>
<evidence type="ECO:0000256" key="12">
    <source>
        <dbReference type="SAM" id="Phobius"/>
    </source>
</evidence>
<dbReference type="InterPro" id="IPR019388">
    <property type="entry name" value="FIT"/>
</dbReference>
<proteinExistence type="inferred from homology"/>
<keyword evidence="5 10" id="KW-1133">Transmembrane helix</keyword>
<feature type="active site" evidence="10">
    <location>
        <position position="209"/>
    </location>
</feature>
<evidence type="ECO:0000256" key="6">
    <source>
        <dbReference type="ARBA" id="ARBA00023015"/>
    </source>
</evidence>
<evidence type="ECO:0000256" key="8">
    <source>
        <dbReference type="ARBA" id="ARBA00023163"/>
    </source>
</evidence>
<evidence type="ECO:0000256" key="1">
    <source>
        <dbReference type="ARBA" id="ARBA00004123"/>
    </source>
</evidence>
<dbReference type="SMART" id="SM00906">
    <property type="entry name" value="Fungal_trans"/>
    <property type="match status" value="1"/>
</dbReference>
<dbReference type="CDD" id="cd12148">
    <property type="entry name" value="fungal_TF_MHR"/>
    <property type="match status" value="1"/>
</dbReference>
<dbReference type="InterPro" id="IPR046400">
    <property type="entry name" value="SCS3"/>
</dbReference>
<dbReference type="GO" id="GO:0140042">
    <property type="term" value="P:lipid droplet formation"/>
    <property type="evidence" value="ECO:0007669"/>
    <property type="project" value="UniProtKB-UniRule"/>
</dbReference>
<feature type="active site" evidence="10">
    <location>
        <position position="282"/>
    </location>
</feature>
<sequence>MATSTAYPRSGSPSQLKRTNTNTRTHPPVTVLAVYPLTLLLGSIYSVISPTARSSQNFGSAAPLTPTIATDINLPAEHRPNPVNYFARKNNIFNLYFVKIGWVWITLAFLALLLTRPYYTKAPGNLRGKRSVQGLFRYAIATFAWILTTQWFFGPAIIDRTFVITGGKCERLPAVTPDDTWEEFKVALTGAACKASGGLWRGGHDVSGHVFMLVLGSAFLALEALGTSPSHTPETSQVHDKDDLDGEHTAASDPVTKYSTKFVWIVIGLSWWMLFMTAIWFHTWLEKLSGLLISLSVVYITYFLPRSLTQWADIIGIPGYEPAHRRAGLQRHWPSSHSNSSSVQSRMDRLEQLIVTMMSGKEASAADASNDRVVAYRNGQVPRHEASKEELSRPIDFVKSRMLRIDADYGNSYTVGEAHWAALLNEIHEVRCYLQTQQKQYEDQSQKISRLLKKAPDDPGPTLLFGTSQLLGRGEILAHIPSRYTCDMFVERYFKTLDPAIHIIHPPTFQKQYEEHWEDPGRTPLVWIGLLFAMMRIAAISWNRDGDEPLEFQGKSQDLSRSYRTRVADCILLADYTKPHEFLIETLVLHLFGEYSSVKDANSSAWVLLATIIRLAMRMGYHRDPDRLPSLSPFQAEMRRRVWTFIWQADIFFSFQNGFPSMVRIEPPENILPRNIYDESFGPHCVELPASFPPSEPTQISYLICKARLALGLARALKELNREDTPPSYEKVLEIDRSIRETYAAAPEYFQLRSMAEQQHDQVCLIYARFALASIHHRAICVVHSRFLEAARMEPLFVNSRRTCLESAMALLSLQAIQHQEVGADGQTRKLTKYVNSLVTHDFLLAATVLCTELSIDHGRDPFPFPVTGPTRAEMIESLDRSADIWSQMRDESIEAYKASDVLGMLLKKLRHPNENMQDAQPRNYPAPTSMSLEAGPVPNSTQKDLGAAVNTGTLGLPSPQRYGSRDIFPTGYGYTVPMNVSSARHPSHQDPVRLPSYLC</sequence>
<keyword evidence="6" id="KW-0805">Transcription regulation</keyword>
<comment type="function">
    <text evidence="10">Fatty acyl-coenzyme A (CoA) diphosphatase that hydrolyzes fatty acyl-CoA to yield acyl-4'-phosphopantetheine and adenosine 3',5'-bisphosphate. Preferentially hydrolyzes unsaturated long-chain acyl-CoA substrates in the endoplasmic reticulum (ER) lumen. This catalytic activity is required for maintaining ER structure and for lipid droplets (LDs) biogenesis, which are lipid storage organelles involved in maintaining lipid and energy homeostasis. May directly bind to diacylglycerol (DAGs) and triacylglycerol, which is also important for LD biogenesis. May support directional budding of nacent LDs from the ER into the cytosol by reducing DAG levels at sites of LD formation. May play a role in the regulation of cell morphology and cytoskeletal organization. Involved in phospholipid biosynthesis.</text>
</comment>
<keyword evidence="7 10" id="KW-0472">Membrane</keyword>
<feature type="domain" description="Xylanolytic transcriptional activator regulatory" evidence="13">
    <location>
        <begin position="605"/>
        <end position="679"/>
    </location>
</feature>
<dbReference type="AlphaFoldDB" id="A0A364KLD8"/>
<dbReference type="PANTHER" id="PTHR31001">
    <property type="entry name" value="UNCHARACTERIZED TRANSCRIPTIONAL REGULATORY PROTEIN"/>
    <property type="match status" value="1"/>
</dbReference>
<dbReference type="GO" id="GO:0006351">
    <property type="term" value="P:DNA-templated transcription"/>
    <property type="evidence" value="ECO:0007669"/>
    <property type="project" value="InterPro"/>
</dbReference>
<keyword evidence="10" id="KW-0594">Phospholipid biosynthesis</keyword>
<keyword evidence="10" id="KW-0444">Lipid biosynthesis</keyword>
<feature type="region of interest" description="Disordered" evidence="11">
    <location>
        <begin position="228"/>
        <end position="250"/>
    </location>
</feature>
<evidence type="ECO:0000256" key="5">
    <source>
        <dbReference type="ARBA" id="ARBA00022989"/>
    </source>
</evidence>
<dbReference type="Pfam" id="PF10261">
    <property type="entry name" value="FIT"/>
    <property type="match status" value="1"/>
</dbReference>
<feature type="region of interest" description="Disordered" evidence="11">
    <location>
        <begin position="1"/>
        <end position="24"/>
    </location>
</feature>
<dbReference type="GO" id="GO:0010945">
    <property type="term" value="F:coenzyme A diphosphatase activity"/>
    <property type="evidence" value="ECO:0007669"/>
    <property type="project" value="InterPro"/>
</dbReference>
<keyword evidence="8" id="KW-0804">Transcription</keyword>
<comment type="catalytic activity">
    <reaction evidence="10">
        <text>(5Z,8Z,11Z,14Z)-eicosatetraenoyl-CoA + H2O = S-(5Z,8Z,11Z,14Z-eicosatetraenoyl)-4'-phosphopantetheine + adenosine 3',5'-bisphosphate + 2 H(+)</text>
        <dbReference type="Rhea" id="RHEA:65568"/>
        <dbReference type="ChEBI" id="CHEBI:15377"/>
        <dbReference type="ChEBI" id="CHEBI:15378"/>
        <dbReference type="ChEBI" id="CHEBI:57368"/>
        <dbReference type="ChEBI" id="CHEBI:58343"/>
        <dbReference type="ChEBI" id="CHEBI:156554"/>
    </reaction>
</comment>
<comment type="caution">
    <text evidence="14">The sequence shown here is derived from an EMBL/GenBank/DDBJ whole genome shotgun (WGS) entry which is preliminary data.</text>
</comment>
<evidence type="ECO:0000256" key="7">
    <source>
        <dbReference type="ARBA" id="ARBA00023136"/>
    </source>
</evidence>
<evidence type="ECO:0000256" key="2">
    <source>
        <dbReference type="ARBA" id="ARBA00004477"/>
    </source>
</evidence>
<evidence type="ECO:0000313" key="14">
    <source>
        <dbReference type="EMBL" id="RAO64366.1"/>
    </source>
</evidence>
<keyword evidence="10" id="KW-0378">Hydrolase</keyword>
<dbReference type="HAMAP" id="MF_03231">
    <property type="entry name" value="SCS3"/>
    <property type="match status" value="1"/>
</dbReference>
<protein>
    <recommendedName>
        <fullName evidence="10">Acyl-coenzyme A diphosphatase SCS3</fullName>
        <ecNumber evidence="10">3.6.1.-</ecNumber>
    </recommendedName>
    <alternativeName>
        <fullName evidence="10">FIT family protein SCS3</fullName>
    </alternativeName>
</protein>
<dbReference type="STRING" id="1196081.A0A364KLD8"/>
<dbReference type="GO" id="GO:0005634">
    <property type="term" value="C:nucleus"/>
    <property type="evidence" value="ECO:0007669"/>
    <property type="project" value="UniProtKB-SubCell"/>
</dbReference>
<comment type="similarity">
    <text evidence="10">Belongs to the FIT family. Fungal FIT2B/SCS3 subfamily.</text>
</comment>
<keyword evidence="9" id="KW-0539">Nucleus</keyword>
<dbReference type="InterPro" id="IPR007219">
    <property type="entry name" value="XnlR_reg_dom"/>
</dbReference>
<dbReference type="GO" id="GO:0008270">
    <property type="term" value="F:zinc ion binding"/>
    <property type="evidence" value="ECO:0007669"/>
    <property type="project" value="InterPro"/>
</dbReference>
<evidence type="ECO:0000256" key="10">
    <source>
        <dbReference type="HAMAP-Rule" id="MF_03231"/>
    </source>
</evidence>
<keyword evidence="10" id="KW-1208">Phospholipid metabolism</keyword>
<dbReference type="Proteomes" id="UP000249363">
    <property type="component" value="Unassembled WGS sequence"/>
</dbReference>
<feature type="transmembrane region" description="Helical" evidence="12">
    <location>
        <begin position="262"/>
        <end position="282"/>
    </location>
</feature>
<reference evidence="14 15" key="1">
    <citation type="journal article" date="2017" name="Biotechnol. Biofuels">
        <title>Differential beta-glucosidase expression as a function of carbon source availability in Talaromyces amestolkiae: a genomic and proteomic approach.</title>
        <authorList>
            <person name="de Eugenio L.I."/>
            <person name="Mendez-Liter J.A."/>
            <person name="Nieto-Dominguez M."/>
            <person name="Alonso L."/>
            <person name="Gil-Munoz J."/>
            <person name="Barriuso J."/>
            <person name="Prieto A."/>
            <person name="Martinez M.J."/>
        </authorList>
    </citation>
    <scope>NUCLEOTIDE SEQUENCE [LARGE SCALE GENOMIC DNA]</scope>
    <source>
        <strain evidence="14 15">CIB</strain>
    </source>
</reference>
<dbReference type="Pfam" id="PF04082">
    <property type="entry name" value="Fungal_trans"/>
    <property type="match status" value="1"/>
</dbReference>
<comment type="catalytic activity">
    <reaction evidence="10">
        <text>an acyl-CoA + H2O = an acyl-4'-phosphopantetheine + adenosine 3',5'-bisphosphate + 2 H(+)</text>
        <dbReference type="Rhea" id="RHEA:50044"/>
        <dbReference type="ChEBI" id="CHEBI:15377"/>
        <dbReference type="ChEBI" id="CHEBI:15378"/>
        <dbReference type="ChEBI" id="CHEBI:58342"/>
        <dbReference type="ChEBI" id="CHEBI:58343"/>
        <dbReference type="ChEBI" id="CHEBI:132023"/>
    </reaction>
</comment>
<evidence type="ECO:0000256" key="4">
    <source>
        <dbReference type="ARBA" id="ARBA00022824"/>
    </source>
</evidence>
<dbReference type="InterPro" id="IPR050613">
    <property type="entry name" value="Sec_Metabolite_Reg"/>
</dbReference>
<evidence type="ECO:0000259" key="13">
    <source>
        <dbReference type="SMART" id="SM00906"/>
    </source>
</evidence>
<name>A0A364KLD8_TALAM</name>
<comment type="catalytic activity">
    <reaction evidence="10">
        <text>hexadecanoyl-CoA + H2O = S-hexadecanoyl-4'-phosphopantetheine + adenosine 3',5'-bisphosphate + 2 H(+)</text>
        <dbReference type="Rhea" id="RHEA:50032"/>
        <dbReference type="ChEBI" id="CHEBI:15377"/>
        <dbReference type="ChEBI" id="CHEBI:15378"/>
        <dbReference type="ChEBI" id="CHEBI:57379"/>
        <dbReference type="ChEBI" id="CHEBI:58343"/>
        <dbReference type="ChEBI" id="CHEBI:132018"/>
    </reaction>
</comment>
<evidence type="ECO:0000256" key="9">
    <source>
        <dbReference type="ARBA" id="ARBA00023242"/>
    </source>
</evidence>
<gene>
    <name evidence="10" type="primary">SCS3</name>
    <name evidence="10" type="synonym">FIT2B</name>
    <name evidence="14" type="ORF">BHQ10_000378</name>
</gene>
<keyword evidence="15" id="KW-1185">Reference proteome</keyword>
<dbReference type="EMBL" id="MIKG01000001">
    <property type="protein sequence ID" value="RAO64366.1"/>
    <property type="molecule type" value="Genomic_DNA"/>
</dbReference>
<keyword evidence="10" id="KW-0443">Lipid metabolism</keyword>
<feature type="compositionally biased region" description="Basic and acidic residues" evidence="11">
    <location>
        <begin position="237"/>
        <end position="250"/>
    </location>
</feature>
<feature type="transmembrane region" description="Helical" evidence="12">
    <location>
        <begin position="206"/>
        <end position="225"/>
    </location>
</feature>
<feature type="transmembrane region" description="Helical" evidence="12">
    <location>
        <begin position="29"/>
        <end position="48"/>
    </location>
</feature>
<comment type="catalytic activity">
    <reaction evidence="10">
        <text>(9Z)-octadecenoyl-CoA + H2O = S-(9Z-octadecenoyl)-4'-phosphopantetheine + adenosine 3',5'-bisphosphate + 2 H(+)</text>
        <dbReference type="Rhea" id="RHEA:65564"/>
        <dbReference type="ChEBI" id="CHEBI:15377"/>
        <dbReference type="ChEBI" id="CHEBI:15378"/>
        <dbReference type="ChEBI" id="CHEBI:57387"/>
        <dbReference type="ChEBI" id="CHEBI:58343"/>
        <dbReference type="ChEBI" id="CHEBI:156553"/>
    </reaction>
</comment>
<comment type="subcellular location">
    <subcellularLocation>
        <location evidence="2 10">Endoplasmic reticulum membrane</location>
        <topology evidence="2 10">Multi-pass membrane protein</topology>
    </subcellularLocation>
    <subcellularLocation>
        <location evidence="1">Nucleus</location>
    </subcellularLocation>
</comment>
<keyword evidence="3 10" id="KW-0812">Transmembrane</keyword>
<evidence type="ECO:0000256" key="11">
    <source>
        <dbReference type="SAM" id="MobiDB-lite"/>
    </source>
</evidence>
<feature type="transmembrane region" description="Helical" evidence="12">
    <location>
        <begin position="135"/>
        <end position="153"/>
    </location>
</feature>
<feature type="transmembrane region" description="Helical" evidence="12">
    <location>
        <begin position="93"/>
        <end position="114"/>
    </location>
</feature>
<dbReference type="OrthoDB" id="5579088at2759"/>
<evidence type="ECO:0000313" key="15">
    <source>
        <dbReference type="Proteomes" id="UP000249363"/>
    </source>
</evidence>
<keyword evidence="4 10" id="KW-0256">Endoplasmic reticulum</keyword>
<organism evidence="14 15">
    <name type="scientific">Talaromyces amestolkiae</name>
    <dbReference type="NCBI Taxonomy" id="1196081"/>
    <lineage>
        <taxon>Eukaryota</taxon>
        <taxon>Fungi</taxon>
        <taxon>Dikarya</taxon>
        <taxon>Ascomycota</taxon>
        <taxon>Pezizomycotina</taxon>
        <taxon>Eurotiomycetes</taxon>
        <taxon>Eurotiomycetidae</taxon>
        <taxon>Eurotiales</taxon>
        <taxon>Trichocomaceae</taxon>
        <taxon>Talaromyces</taxon>
        <taxon>Talaromyces sect. Talaromyces</taxon>
    </lineage>
</organism>
<dbReference type="GO" id="GO:0003677">
    <property type="term" value="F:DNA binding"/>
    <property type="evidence" value="ECO:0007669"/>
    <property type="project" value="InterPro"/>
</dbReference>
<dbReference type="EC" id="3.6.1.-" evidence="10"/>